<dbReference type="AlphaFoldDB" id="A0A914VAU4"/>
<dbReference type="Proteomes" id="UP000887566">
    <property type="component" value="Unplaced"/>
</dbReference>
<evidence type="ECO:0000313" key="2">
    <source>
        <dbReference type="Proteomes" id="UP000887566"/>
    </source>
</evidence>
<evidence type="ECO:0000313" key="3">
    <source>
        <dbReference type="WBParaSite" id="PSAMB.scaffold17224size1172.g37190.t1"/>
    </source>
</evidence>
<feature type="compositionally biased region" description="Polar residues" evidence="1">
    <location>
        <begin position="19"/>
        <end position="33"/>
    </location>
</feature>
<feature type="region of interest" description="Disordered" evidence="1">
    <location>
        <begin position="66"/>
        <end position="91"/>
    </location>
</feature>
<evidence type="ECO:0000256" key="1">
    <source>
        <dbReference type="SAM" id="MobiDB-lite"/>
    </source>
</evidence>
<dbReference type="WBParaSite" id="PSAMB.scaffold17224size1172.g37190.t1">
    <property type="protein sequence ID" value="PSAMB.scaffold17224size1172.g37190.t1"/>
    <property type="gene ID" value="PSAMB.scaffold17224size1172.g37190"/>
</dbReference>
<feature type="region of interest" description="Disordered" evidence="1">
    <location>
        <begin position="1"/>
        <end position="43"/>
    </location>
</feature>
<name>A0A914VAU4_9BILA</name>
<proteinExistence type="predicted"/>
<protein>
    <submittedName>
        <fullName evidence="3">Uncharacterized protein</fullName>
    </submittedName>
</protein>
<keyword evidence="2" id="KW-1185">Reference proteome</keyword>
<feature type="compositionally biased region" description="Basic and acidic residues" evidence="1">
    <location>
        <begin position="1"/>
        <end position="18"/>
    </location>
</feature>
<feature type="compositionally biased region" description="Polar residues" evidence="1">
    <location>
        <begin position="72"/>
        <end position="91"/>
    </location>
</feature>
<accession>A0A914VAU4</accession>
<sequence>MPLIAGDREAGGGAKRTETGATAGSRPQQSTMADPTDIARSHPPLQLSVSSVVNGFVDEDDTAKGFFHQKGSRGQQLATTTTTVSYSKKPI</sequence>
<reference evidence="3" key="1">
    <citation type="submission" date="2022-11" db="UniProtKB">
        <authorList>
            <consortium name="WormBaseParasite"/>
        </authorList>
    </citation>
    <scope>IDENTIFICATION</scope>
</reference>
<organism evidence="2 3">
    <name type="scientific">Plectus sambesii</name>
    <dbReference type="NCBI Taxonomy" id="2011161"/>
    <lineage>
        <taxon>Eukaryota</taxon>
        <taxon>Metazoa</taxon>
        <taxon>Ecdysozoa</taxon>
        <taxon>Nematoda</taxon>
        <taxon>Chromadorea</taxon>
        <taxon>Plectida</taxon>
        <taxon>Plectina</taxon>
        <taxon>Plectoidea</taxon>
        <taxon>Plectidae</taxon>
        <taxon>Plectus</taxon>
    </lineage>
</organism>